<comment type="caution">
    <text evidence="1">The sequence shown here is derived from an EMBL/GenBank/DDBJ whole genome shotgun (WGS) entry which is preliminary data.</text>
</comment>
<evidence type="ECO:0000313" key="2">
    <source>
        <dbReference type="Proteomes" id="UP000239863"/>
    </source>
</evidence>
<evidence type="ECO:0000313" key="1">
    <source>
        <dbReference type="EMBL" id="PPK46364.1"/>
    </source>
</evidence>
<dbReference type="EMBL" id="PTIS01000016">
    <property type="protein sequence ID" value="PPK46364.1"/>
    <property type="molecule type" value="Genomic_DNA"/>
</dbReference>
<accession>A0A2S6FVM7</accession>
<dbReference type="Proteomes" id="UP000239863">
    <property type="component" value="Unassembled WGS sequence"/>
</dbReference>
<protein>
    <submittedName>
        <fullName evidence="1">Uncharacterized protein</fullName>
    </submittedName>
</protein>
<organism evidence="1 2">
    <name type="scientific">Clostridium algidicarnis DSM 15099</name>
    <dbReference type="NCBI Taxonomy" id="1121295"/>
    <lineage>
        <taxon>Bacteria</taxon>
        <taxon>Bacillati</taxon>
        <taxon>Bacillota</taxon>
        <taxon>Clostridia</taxon>
        <taxon>Eubacteriales</taxon>
        <taxon>Clostridiaceae</taxon>
        <taxon>Clostridium</taxon>
    </lineage>
</organism>
<gene>
    <name evidence="1" type="ORF">BD821_11610</name>
</gene>
<dbReference type="AlphaFoldDB" id="A0A2S6FVM7"/>
<dbReference type="OrthoDB" id="9815923at2"/>
<dbReference type="RefSeq" id="WP_104410434.1">
    <property type="nucleotide sequence ID" value="NZ_PTIS01000016.1"/>
</dbReference>
<name>A0A2S6FVM7_9CLOT</name>
<proteinExistence type="predicted"/>
<sequence length="388" mass="45656">MKDKVISYFRHFINMASKCLIKNEIRRKKIIVYYNNFLYYIHFLKNKSVNDVFDYKLILNNKYHKCSECYNGNFFYGNSCNLKNYASYRKSIKACIEHGVYFGNYVNEKESSDSGLPAIITYSNNRKSHLRKVTNKPIFVIGPYIYYANSLYTNEEINKIKSKFGKTLLVFPSHSIDRVKAEFDIESFVKKIINFKDDKEFKTVLICLYWKDIELGRDKIYKDYGFTVVTAGYREDPDFLSRLKTFINISDYTISNNVGTHIGYCIALDKPHTIIEQKTEYCGVTSRDFEAAINSSVIKSSLVEKNEVKNAFNIYNDFITDEQRVICNKYWGLDKVKNNQQLNFILNFCDDIYINSNKNEKEFYSSILKFKNDHKKIKNIEILNEAIL</sequence>
<reference evidence="1 2" key="1">
    <citation type="submission" date="2018-02" db="EMBL/GenBank/DDBJ databases">
        <title>Genomic Encyclopedia of Archaeal and Bacterial Type Strains, Phase II (KMG-II): from individual species to whole genera.</title>
        <authorList>
            <person name="Goeker M."/>
        </authorList>
    </citation>
    <scope>NUCLEOTIDE SEQUENCE [LARGE SCALE GENOMIC DNA]</scope>
    <source>
        <strain evidence="1 2">DSM 15099</strain>
    </source>
</reference>